<organism evidence="1 2">
    <name type="scientific">Anopheles melas</name>
    <dbReference type="NCBI Taxonomy" id="34690"/>
    <lineage>
        <taxon>Eukaryota</taxon>
        <taxon>Metazoa</taxon>
        <taxon>Ecdysozoa</taxon>
        <taxon>Arthropoda</taxon>
        <taxon>Hexapoda</taxon>
        <taxon>Insecta</taxon>
        <taxon>Pterygota</taxon>
        <taxon>Neoptera</taxon>
        <taxon>Endopterygota</taxon>
        <taxon>Diptera</taxon>
        <taxon>Nematocera</taxon>
        <taxon>Culicoidea</taxon>
        <taxon>Culicidae</taxon>
        <taxon>Anophelinae</taxon>
        <taxon>Anopheles</taxon>
    </lineage>
</organism>
<evidence type="ECO:0000313" key="1">
    <source>
        <dbReference type="EnsemblMetazoa" id="AMEC002798-PA"/>
    </source>
</evidence>
<protein>
    <submittedName>
        <fullName evidence="1">Uncharacterized protein</fullName>
    </submittedName>
</protein>
<name>A0A182TIA3_9DIPT</name>
<proteinExistence type="predicted"/>
<dbReference type="VEuPathDB" id="VectorBase:AMEC002798"/>
<dbReference type="Proteomes" id="UP000075902">
    <property type="component" value="Unassembled WGS sequence"/>
</dbReference>
<evidence type="ECO:0000313" key="2">
    <source>
        <dbReference type="Proteomes" id="UP000075902"/>
    </source>
</evidence>
<dbReference type="EnsemblMetazoa" id="AMEC002798-RA">
    <property type="protein sequence ID" value="AMEC002798-PA"/>
    <property type="gene ID" value="AMEC002798"/>
</dbReference>
<sequence length="278" mass="30113">MSKCKCDRGIVLVSSNAPQCKQDSSGRHVQVHSTFASCPWPFGLPRTSASLGLGPAAALPCLRRYLLLNRSSYRFRASSGFSQNAIAPFRFAPCSDCSSSLSCSSSLLSASTASASAFRAPLATFTWRDSLSAIASNESSYSSSSSEVAHLLDVAFVVQQLGQRARLPRHALALLDDALHLVVHHHVELVAIVDVQPVDAGAQVKLVERIGRYMRLIAAGGRDTARSARRMVLLEQHADSLLHVVVRTHDLAHLLHCQIRQQLHDVAHVLLDPLLLLG</sequence>
<keyword evidence="2" id="KW-1185">Reference proteome</keyword>
<accession>A0A182TIA3</accession>
<dbReference type="AlphaFoldDB" id="A0A182TIA3"/>
<reference evidence="1" key="2">
    <citation type="submission" date="2020-05" db="UniProtKB">
        <authorList>
            <consortium name="EnsemblMetazoa"/>
        </authorList>
    </citation>
    <scope>IDENTIFICATION</scope>
    <source>
        <strain evidence="1">CM1001059</strain>
    </source>
</reference>
<reference evidence="2" key="1">
    <citation type="submission" date="2014-01" db="EMBL/GenBank/DDBJ databases">
        <title>The Genome Sequence of Anopheles melas CM1001059_A (V2).</title>
        <authorList>
            <consortium name="The Broad Institute Genomics Platform"/>
            <person name="Neafsey D.E."/>
            <person name="Besansky N."/>
            <person name="Howell P."/>
            <person name="Walton C."/>
            <person name="Young S.K."/>
            <person name="Zeng Q."/>
            <person name="Gargeya S."/>
            <person name="Fitzgerald M."/>
            <person name="Haas B."/>
            <person name="Abouelleil A."/>
            <person name="Allen A.W."/>
            <person name="Alvarado L."/>
            <person name="Arachchi H.M."/>
            <person name="Berlin A.M."/>
            <person name="Chapman S.B."/>
            <person name="Gainer-Dewar J."/>
            <person name="Goldberg J."/>
            <person name="Griggs A."/>
            <person name="Gujja S."/>
            <person name="Hansen M."/>
            <person name="Howarth C."/>
            <person name="Imamovic A."/>
            <person name="Ireland A."/>
            <person name="Larimer J."/>
            <person name="McCowan C."/>
            <person name="Murphy C."/>
            <person name="Pearson M."/>
            <person name="Poon T.W."/>
            <person name="Priest M."/>
            <person name="Roberts A."/>
            <person name="Saif S."/>
            <person name="Shea T."/>
            <person name="Sisk P."/>
            <person name="Sykes S."/>
            <person name="Wortman J."/>
            <person name="Nusbaum C."/>
            <person name="Birren B."/>
        </authorList>
    </citation>
    <scope>NUCLEOTIDE SEQUENCE [LARGE SCALE GENOMIC DNA]</scope>
    <source>
        <strain evidence="2">CM1001059</strain>
    </source>
</reference>